<sequence length="163" mass="16248">MNKVTKGALAAAAGAAILAGGAGTMAAWNSSDDIAGGNISAGQLNITQVGTGSWSVQSGGPFDPNTDKLAPGAVVVYTADYNITAEGVGLTATLSANEVSGSTGDANLLADLDVEIVNTGNNTITSSGTRQIQTKVTFNEDSDNSTQNKSVSLAGVTVLLQQN</sequence>
<reference evidence="2 3" key="1">
    <citation type="submission" date="2013-02" db="EMBL/GenBank/DDBJ databases">
        <title>Whole genome shotgun sequence of Gordonia malaquae NBRC 108250.</title>
        <authorList>
            <person name="Yoshida I."/>
            <person name="Hosoyama A."/>
            <person name="Tsuchikane K."/>
            <person name="Ando Y."/>
            <person name="Baba S."/>
            <person name="Ohji S."/>
            <person name="Hamada M."/>
            <person name="Tamura T."/>
            <person name="Yamazoe A."/>
            <person name="Yamazaki S."/>
            <person name="Fujita N."/>
        </authorList>
    </citation>
    <scope>NUCLEOTIDE SEQUENCE [LARGE SCALE GENOMIC DNA]</scope>
    <source>
        <strain evidence="2 3">NBRC 108250</strain>
    </source>
</reference>
<name>M3TI49_GORML</name>
<dbReference type="Proteomes" id="UP000035009">
    <property type="component" value="Unassembled WGS sequence"/>
</dbReference>
<dbReference type="InterPro" id="IPR024006">
    <property type="entry name" value="Alt_signal_exp_actinobact"/>
</dbReference>
<proteinExistence type="predicted"/>
<dbReference type="EMBL" id="BAOP01000030">
    <property type="protein sequence ID" value="GAC81181.1"/>
    <property type="molecule type" value="Genomic_DNA"/>
</dbReference>
<comment type="caution">
    <text evidence="2">The sequence shown here is derived from an EMBL/GenBank/DDBJ whole genome shotgun (WGS) entry which is preliminary data.</text>
</comment>
<dbReference type="eggNOG" id="ENOG5033JI5">
    <property type="taxonomic scope" value="Bacteria"/>
</dbReference>
<dbReference type="InterPro" id="IPR023833">
    <property type="entry name" value="Signal_pept_SipW-depend-type"/>
</dbReference>
<evidence type="ECO:0008006" key="4">
    <source>
        <dbReference type="Google" id="ProtNLM"/>
    </source>
</evidence>
<dbReference type="OrthoDB" id="4578464at2"/>
<gene>
    <name evidence="2" type="ORF">GM1_030_00070</name>
</gene>
<dbReference type="NCBIfam" id="TIGR04088">
    <property type="entry name" value="cognate_SipW"/>
    <property type="match status" value="1"/>
</dbReference>
<keyword evidence="1" id="KW-0732">Signal</keyword>
<evidence type="ECO:0000313" key="3">
    <source>
        <dbReference type="Proteomes" id="UP000035009"/>
    </source>
</evidence>
<protein>
    <recommendedName>
        <fullName evidence="4">Alternate-type signal peptide domain-containing protein</fullName>
    </recommendedName>
</protein>
<evidence type="ECO:0000313" key="2">
    <source>
        <dbReference type="EMBL" id="GAC81181.1"/>
    </source>
</evidence>
<feature type="signal peptide" evidence="1">
    <location>
        <begin position="1"/>
        <end position="26"/>
    </location>
</feature>
<dbReference type="NCBIfam" id="TIGR04089">
    <property type="entry name" value="exp_by_SipW_III"/>
    <property type="match status" value="1"/>
</dbReference>
<feature type="chain" id="PRO_5039660925" description="Alternate-type signal peptide domain-containing protein" evidence="1">
    <location>
        <begin position="27"/>
        <end position="163"/>
    </location>
</feature>
<dbReference type="AlphaFoldDB" id="M3TI49"/>
<keyword evidence="3" id="KW-1185">Reference proteome</keyword>
<evidence type="ECO:0000256" key="1">
    <source>
        <dbReference type="SAM" id="SignalP"/>
    </source>
</evidence>
<dbReference type="STRING" id="410332.SAMN04488550_4078"/>
<organism evidence="2 3">
    <name type="scientific">Gordonia malaquae NBRC 108250</name>
    <dbReference type="NCBI Taxonomy" id="1223542"/>
    <lineage>
        <taxon>Bacteria</taxon>
        <taxon>Bacillati</taxon>
        <taxon>Actinomycetota</taxon>
        <taxon>Actinomycetes</taxon>
        <taxon>Mycobacteriales</taxon>
        <taxon>Gordoniaceae</taxon>
        <taxon>Gordonia</taxon>
    </lineage>
</organism>
<accession>M3TI49</accession>
<dbReference type="RefSeq" id="WP_008380748.1">
    <property type="nucleotide sequence ID" value="NZ_BAOP01000030.1"/>
</dbReference>